<proteinExistence type="inferred from homology"/>
<dbReference type="NCBIfam" id="TIGR01961">
    <property type="entry name" value="NuoC_fam"/>
    <property type="match status" value="1"/>
</dbReference>
<dbReference type="HAMAP" id="MF_01357">
    <property type="entry name" value="NDH1_NuoC"/>
    <property type="match status" value="1"/>
</dbReference>
<dbReference type="AlphaFoldDB" id="A0A6J7DZG3"/>
<evidence type="ECO:0000313" key="4">
    <source>
        <dbReference type="EMBL" id="CAB4874280.1"/>
    </source>
</evidence>
<dbReference type="Pfam" id="PF00329">
    <property type="entry name" value="Complex1_30kDa"/>
    <property type="match status" value="1"/>
</dbReference>
<dbReference type="InterPro" id="IPR001268">
    <property type="entry name" value="NADH_UbQ_OxRdtase_30kDa_su"/>
</dbReference>
<dbReference type="InterPro" id="IPR010218">
    <property type="entry name" value="NADH_DH_suC"/>
</dbReference>
<dbReference type="InterPro" id="IPR037232">
    <property type="entry name" value="NADH_quin_OxRdtase_su_C/D-like"/>
</dbReference>
<accession>A0A6J7DZG3</accession>
<dbReference type="PANTHER" id="PTHR10884">
    <property type="entry name" value="NADH DEHYDROGENASE UBIQUINONE IRON-SULFUR PROTEIN 3"/>
    <property type="match status" value="1"/>
</dbReference>
<protein>
    <submittedName>
        <fullName evidence="4">Unannotated protein</fullName>
    </submittedName>
</protein>
<dbReference type="GO" id="GO:0008137">
    <property type="term" value="F:NADH dehydrogenase (ubiquinone) activity"/>
    <property type="evidence" value="ECO:0007669"/>
    <property type="project" value="InterPro"/>
</dbReference>
<sequence length="155" mass="17559">MEQLHGCPTGESRGQATVFPSLVQYLPLLKKLADEGFNMCADLTAVDYLTHPGRPLPEGVSAERFELVVNLLSLDRRERLRVRVQIAETDVIASLFDLYPGTEAMEREVFDMFGLVFSGHPDLTRILMPEDWDGHPLRKDYEIGQIPVQFKQVNS</sequence>
<evidence type="ECO:0000259" key="3">
    <source>
        <dbReference type="Pfam" id="PF00329"/>
    </source>
</evidence>
<organism evidence="4">
    <name type="scientific">freshwater metagenome</name>
    <dbReference type="NCBI Taxonomy" id="449393"/>
    <lineage>
        <taxon>unclassified sequences</taxon>
        <taxon>metagenomes</taxon>
        <taxon>ecological metagenomes</taxon>
    </lineage>
</organism>
<dbReference type="GO" id="GO:0016651">
    <property type="term" value="F:oxidoreductase activity, acting on NAD(P)H"/>
    <property type="evidence" value="ECO:0007669"/>
    <property type="project" value="InterPro"/>
</dbReference>
<name>A0A6J7DZG3_9ZZZZ</name>
<feature type="domain" description="NADH:ubiquinone oxidoreductase 30kDa subunit" evidence="3">
    <location>
        <begin position="25"/>
        <end position="143"/>
    </location>
</feature>
<keyword evidence="2" id="KW-0813">Transport</keyword>
<reference evidence="4" key="1">
    <citation type="submission" date="2020-05" db="EMBL/GenBank/DDBJ databases">
        <authorList>
            <person name="Chiriac C."/>
            <person name="Salcher M."/>
            <person name="Ghai R."/>
            <person name="Kavagutti S V."/>
        </authorList>
    </citation>
    <scope>NUCLEOTIDE SEQUENCE</scope>
</reference>
<evidence type="ECO:0000256" key="2">
    <source>
        <dbReference type="ARBA" id="ARBA00022448"/>
    </source>
</evidence>
<dbReference type="SUPFAM" id="SSF143243">
    <property type="entry name" value="Nqo5-like"/>
    <property type="match status" value="1"/>
</dbReference>
<dbReference type="PANTHER" id="PTHR10884:SF14">
    <property type="entry name" value="NADH DEHYDROGENASE [UBIQUINONE] IRON-SULFUR PROTEIN 3, MITOCHONDRIAL"/>
    <property type="match status" value="1"/>
</dbReference>
<dbReference type="EMBL" id="CAFBLR010000075">
    <property type="protein sequence ID" value="CAB4874280.1"/>
    <property type="molecule type" value="Genomic_DNA"/>
</dbReference>
<gene>
    <name evidence="4" type="ORF">UFOPK3417_00914</name>
</gene>
<evidence type="ECO:0000256" key="1">
    <source>
        <dbReference type="ARBA" id="ARBA00007569"/>
    </source>
</evidence>
<dbReference type="Gene3D" id="3.30.460.80">
    <property type="entry name" value="NADH:ubiquinone oxidoreductase, 30kDa subunit"/>
    <property type="match status" value="1"/>
</dbReference>
<comment type="similarity">
    <text evidence="1">Belongs to the complex I 30 kDa subunit family.</text>
</comment>